<dbReference type="InParanoid" id="A0A1Y2D720"/>
<proteinExistence type="predicted"/>
<evidence type="ECO:0000313" key="1">
    <source>
        <dbReference type="EMBL" id="ORY54385.1"/>
    </source>
</evidence>
<organism evidence="1 2">
    <name type="scientific">Pseudomassariella vexata</name>
    <dbReference type="NCBI Taxonomy" id="1141098"/>
    <lineage>
        <taxon>Eukaryota</taxon>
        <taxon>Fungi</taxon>
        <taxon>Dikarya</taxon>
        <taxon>Ascomycota</taxon>
        <taxon>Pezizomycotina</taxon>
        <taxon>Sordariomycetes</taxon>
        <taxon>Xylariomycetidae</taxon>
        <taxon>Amphisphaeriales</taxon>
        <taxon>Pseudomassariaceae</taxon>
        <taxon>Pseudomassariella</taxon>
    </lineage>
</organism>
<sequence length="112" mass="12303">MSTIRHSVLIIGIKDVFGPAEGLAAKLEADSARAAKAGFNCHLHQLDPVQPEEALRELEAKLKTGSYCEKTALFEAIINLFRELVSNVPFMFNTGPDTICDALERNFGVKIE</sequence>
<dbReference type="Proteomes" id="UP000193689">
    <property type="component" value="Unassembled WGS sequence"/>
</dbReference>
<name>A0A1Y2D720_9PEZI</name>
<dbReference type="RefSeq" id="XP_040709224.1">
    <property type="nucleotide sequence ID" value="XM_040861605.1"/>
</dbReference>
<dbReference type="GeneID" id="63777817"/>
<protein>
    <submittedName>
        <fullName evidence="1">Uncharacterized protein</fullName>
    </submittedName>
</protein>
<gene>
    <name evidence="1" type="ORF">BCR38DRAFT_453578</name>
</gene>
<dbReference type="OrthoDB" id="9986861at2759"/>
<dbReference type="AlphaFoldDB" id="A0A1Y2D720"/>
<reference evidence="1 2" key="1">
    <citation type="submission" date="2016-07" db="EMBL/GenBank/DDBJ databases">
        <title>Pervasive Adenine N6-methylation of Active Genes in Fungi.</title>
        <authorList>
            <consortium name="DOE Joint Genome Institute"/>
            <person name="Mondo S.J."/>
            <person name="Dannebaum R.O."/>
            <person name="Kuo R.C."/>
            <person name="Labutti K."/>
            <person name="Haridas S."/>
            <person name="Kuo A."/>
            <person name="Salamov A."/>
            <person name="Ahrendt S.R."/>
            <person name="Lipzen A."/>
            <person name="Sullivan W."/>
            <person name="Andreopoulos W.B."/>
            <person name="Clum A."/>
            <person name="Lindquist E."/>
            <person name="Daum C."/>
            <person name="Ramamoorthy G.K."/>
            <person name="Gryganskyi A."/>
            <person name="Culley D."/>
            <person name="Magnuson J.K."/>
            <person name="James T.Y."/>
            <person name="O'Malley M.A."/>
            <person name="Stajich J.E."/>
            <person name="Spatafora J.W."/>
            <person name="Visel A."/>
            <person name="Grigoriev I.V."/>
        </authorList>
    </citation>
    <scope>NUCLEOTIDE SEQUENCE [LARGE SCALE GENOMIC DNA]</scope>
    <source>
        <strain evidence="1 2">CBS 129021</strain>
    </source>
</reference>
<evidence type="ECO:0000313" key="2">
    <source>
        <dbReference type="Proteomes" id="UP000193689"/>
    </source>
</evidence>
<keyword evidence="2" id="KW-1185">Reference proteome</keyword>
<accession>A0A1Y2D720</accession>
<dbReference type="EMBL" id="MCFJ01000035">
    <property type="protein sequence ID" value="ORY54385.1"/>
    <property type="molecule type" value="Genomic_DNA"/>
</dbReference>
<comment type="caution">
    <text evidence="1">The sequence shown here is derived from an EMBL/GenBank/DDBJ whole genome shotgun (WGS) entry which is preliminary data.</text>
</comment>